<dbReference type="Proteomes" id="UP000197019">
    <property type="component" value="Chromosome"/>
</dbReference>
<dbReference type="SUPFAM" id="SSF48452">
    <property type="entry name" value="TPR-like"/>
    <property type="match status" value="1"/>
</dbReference>
<dbReference type="Gene3D" id="1.25.40.10">
    <property type="entry name" value="Tetratricopeptide repeat domain"/>
    <property type="match status" value="1"/>
</dbReference>
<dbReference type="KEGG" id="mpsy:CEK71_12480"/>
<dbReference type="RefSeq" id="WP_088619699.1">
    <property type="nucleotide sequence ID" value="NZ_CP022129.1"/>
</dbReference>
<evidence type="ECO:0000313" key="1">
    <source>
        <dbReference type="EMBL" id="ASF46827.1"/>
    </source>
</evidence>
<dbReference type="InterPro" id="IPR011990">
    <property type="entry name" value="TPR-like_helical_dom_sf"/>
</dbReference>
<proteinExistence type="predicted"/>
<organism evidence="1 2">
    <name type="scientific">Methylovulum psychrotolerans</name>
    <dbReference type="NCBI Taxonomy" id="1704499"/>
    <lineage>
        <taxon>Bacteria</taxon>
        <taxon>Pseudomonadati</taxon>
        <taxon>Pseudomonadota</taxon>
        <taxon>Gammaproteobacteria</taxon>
        <taxon>Methylococcales</taxon>
        <taxon>Methylococcaceae</taxon>
        <taxon>Methylovulum</taxon>
    </lineage>
</organism>
<reference evidence="1 2" key="1">
    <citation type="submission" date="2017-06" db="EMBL/GenBank/DDBJ databases">
        <title>Genome Sequencing of the methanotroph Methylovulum psychrotolerants str. HV10-M2 isolated from a high-altitude environment.</title>
        <authorList>
            <person name="Mateos-Rivera A."/>
        </authorList>
    </citation>
    <scope>NUCLEOTIDE SEQUENCE [LARGE SCALE GENOMIC DNA]</scope>
    <source>
        <strain evidence="1 2">HV10_M2</strain>
    </source>
</reference>
<accession>A0A1Z4BZW2</accession>
<dbReference type="AlphaFoldDB" id="A0A1Z4BZW2"/>
<name>A0A1Z4BZW2_9GAMM</name>
<keyword evidence="2" id="KW-1185">Reference proteome</keyword>
<dbReference type="OrthoDB" id="5567017at2"/>
<evidence type="ECO:0000313" key="2">
    <source>
        <dbReference type="Proteomes" id="UP000197019"/>
    </source>
</evidence>
<dbReference type="EMBL" id="CP022129">
    <property type="protein sequence ID" value="ASF46827.1"/>
    <property type="molecule type" value="Genomic_DNA"/>
</dbReference>
<protein>
    <submittedName>
        <fullName evidence="1">MxaK protein</fullName>
    </submittedName>
</protein>
<sequence length="186" mass="20240">MIRPLTHKLLIGVLLISGGVMAAQLGALLSIAHSNGLIADFNAGHTNKLSSFGTAAPEVRLAQAVSWQKQRRYEEALACLNGLLDTPDPALQATVRYNLGNLYLAQAVAKTEAAAFNDAIPLASLAKQAYRQALALDSHYWDAKYNLEVAMRLLPEMARINSEDDRPFNQTSQLWTTVPGFPRGLP</sequence>
<gene>
    <name evidence="1" type="ORF">CEK71_12480</name>
</gene>